<keyword evidence="4" id="KW-0732">Signal</keyword>
<keyword evidence="5" id="KW-0677">Repeat</keyword>
<dbReference type="Pfam" id="PF00053">
    <property type="entry name" value="EGF_laminin"/>
    <property type="match status" value="1"/>
</dbReference>
<dbReference type="CDD" id="cd00055">
    <property type="entry name" value="EGF_Lam"/>
    <property type="match status" value="1"/>
</dbReference>
<dbReference type="Gene3D" id="2.10.25.10">
    <property type="entry name" value="Laminin"/>
    <property type="match status" value="1"/>
</dbReference>
<dbReference type="SMART" id="SM00180">
    <property type="entry name" value="EGF_Lam"/>
    <property type="match status" value="1"/>
</dbReference>
<dbReference type="OrthoDB" id="8545473at2759"/>
<dbReference type="AlphaFoldDB" id="A0A8S3UMW2"/>
<evidence type="ECO:0000256" key="5">
    <source>
        <dbReference type="ARBA" id="ARBA00022737"/>
    </source>
</evidence>
<dbReference type="InterPro" id="IPR013098">
    <property type="entry name" value="Ig_I-set"/>
</dbReference>
<dbReference type="InterPro" id="IPR000034">
    <property type="entry name" value="Laminin_IV"/>
</dbReference>
<evidence type="ECO:0000256" key="7">
    <source>
        <dbReference type="ARBA" id="ARBA00023157"/>
    </source>
</evidence>
<dbReference type="PROSITE" id="PS50835">
    <property type="entry name" value="IG_LIKE"/>
    <property type="match status" value="2"/>
</dbReference>
<dbReference type="PROSITE" id="PS50027">
    <property type="entry name" value="EGF_LAM_2"/>
    <property type="match status" value="1"/>
</dbReference>
<keyword evidence="10" id="KW-0393">Immunoglobulin domain</keyword>
<dbReference type="InterPro" id="IPR003598">
    <property type="entry name" value="Ig_sub2"/>
</dbReference>
<feature type="domain" description="Ig-like" evidence="13">
    <location>
        <begin position="346"/>
        <end position="427"/>
    </location>
</feature>
<dbReference type="InterPro" id="IPR056863">
    <property type="entry name" value="LMN_ATRN_NET-like_EGF"/>
</dbReference>
<dbReference type="SUPFAM" id="SSF57196">
    <property type="entry name" value="EGF/Laminin"/>
    <property type="match status" value="1"/>
</dbReference>
<sequence length="435" mass="48050">MIPATVNMDIFSESDFCFNWGKQCEINLEITTSGQRQRMYHLFNPAVKLFDANLYEILLRESTFQLSDGSTPTREAFLRILSDIEAILIRATYHSITSYTSLRDLRMDTAVPEVTNLGRAPMVESCRCPEGYRGLSCEECAVGYLKDTNNRCIRCSCNGHASACDPATGVCLNCQDNTEGERCERCATGYYGDSTTGTPNDCRPCPCPLTVPSNQCDTDRGYTGNPTEVGGRCQRDGKLPVMSGPFNVIWSRIDGQDLPNRAKVGPRYSLTIRDVQETDAGRYVCTATNVHGSNIQYVNLIVLGWCAGHSNVRPEDGGTYECTGSDMFSMDTDRATLRVSAQQVQPTVRIEPTFQTVNEFETAEFRCVTTGRPAPTVEWRRGTGTMNPSAVISGDVLRISAALRSDEAQYFCKASNVAGTTEVRTILYVKSSKYS</sequence>
<evidence type="ECO:0000256" key="11">
    <source>
        <dbReference type="PROSITE-ProRule" id="PRU00460"/>
    </source>
</evidence>
<name>A0A8S3UMW2_MYTED</name>
<dbReference type="SUPFAM" id="SSF48726">
    <property type="entry name" value="Immunoglobulin"/>
    <property type="match status" value="2"/>
</dbReference>
<protein>
    <submittedName>
        <fullName evidence="15">Laminin subunit alpha,Basement membrane proteoglycan,Basement membrane-specific heparan sulfate proteoglycan core protein</fullName>
    </submittedName>
</protein>
<feature type="disulfide bond" evidence="11">
    <location>
        <begin position="174"/>
        <end position="183"/>
    </location>
</feature>
<evidence type="ECO:0000313" key="16">
    <source>
        <dbReference type="Proteomes" id="UP000683360"/>
    </source>
</evidence>
<dbReference type="SMART" id="SM00409">
    <property type="entry name" value="IG"/>
    <property type="match status" value="2"/>
</dbReference>
<keyword evidence="8" id="KW-0325">Glycoprotein</keyword>
<evidence type="ECO:0000259" key="14">
    <source>
        <dbReference type="PROSITE" id="PS51115"/>
    </source>
</evidence>
<dbReference type="SMART" id="SM00408">
    <property type="entry name" value="IGc2"/>
    <property type="match status" value="2"/>
</dbReference>
<dbReference type="PANTHER" id="PTHR12231:SF267">
    <property type="entry name" value="BASEMENT MEMBRANE-SPECIFIC HEPARAN SULFATE PROTEOGLYCAN CORE PROTEIN"/>
    <property type="match status" value="1"/>
</dbReference>
<dbReference type="PROSITE" id="PS51115">
    <property type="entry name" value="LAMININ_IVA"/>
    <property type="match status" value="1"/>
</dbReference>
<proteinExistence type="predicted"/>
<keyword evidence="6" id="KW-0084">Basement membrane</keyword>
<dbReference type="Pfam" id="PF07679">
    <property type="entry name" value="I-set"/>
    <property type="match status" value="1"/>
</dbReference>
<feature type="domain" description="Ig-like" evidence="13">
    <location>
        <begin position="208"/>
        <end position="296"/>
    </location>
</feature>
<evidence type="ECO:0000256" key="1">
    <source>
        <dbReference type="ARBA" id="ARBA00004302"/>
    </source>
</evidence>
<dbReference type="InterPro" id="IPR051170">
    <property type="entry name" value="Neural/epithelial_adhesion"/>
</dbReference>
<dbReference type="InterPro" id="IPR036179">
    <property type="entry name" value="Ig-like_dom_sf"/>
</dbReference>
<accession>A0A8S3UMW2</accession>
<dbReference type="SMART" id="SM00281">
    <property type="entry name" value="LamB"/>
    <property type="match status" value="1"/>
</dbReference>
<dbReference type="GO" id="GO:0005604">
    <property type="term" value="C:basement membrane"/>
    <property type="evidence" value="ECO:0007669"/>
    <property type="project" value="UniProtKB-SubCell"/>
</dbReference>
<keyword evidence="16" id="KW-1185">Reference proteome</keyword>
<evidence type="ECO:0000256" key="10">
    <source>
        <dbReference type="ARBA" id="ARBA00023319"/>
    </source>
</evidence>
<dbReference type="FunFam" id="2.10.25.10:FF:000106">
    <property type="entry name" value="Heparan sulfate proteoglycan 2"/>
    <property type="match status" value="1"/>
</dbReference>
<evidence type="ECO:0000313" key="15">
    <source>
        <dbReference type="EMBL" id="CAG2244995.1"/>
    </source>
</evidence>
<dbReference type="GO" id="GO:0043005">
    <property type="term" value="C:neuron projection"/>
    <property type="evidence" value="ECO:0007669"/>
    <property type="project" value="TreeGrafter"/>
</dbReference>
<evidence type="ECO:0000259" key="12">
    <source>
        <dbReference type="PROSITE" id="PS50027"/>
    </source>
</evidence>
<dbReference type="Pfam" id="PF24973">
    <property type="entry name" value="EGF_LMN_ATRN"/>
    <property type="match status" value="1"/>
</dbReference>
<evidence type="ECO:0000256" key="3">
    <source>
        <dbReference type="ARBA" id="ARBA00022530"/>
    </source>
</evidence>
<evidence type="ECO:0000259" key="13">
    <source>
        <dbReference type="PROSITE" id="PS50835"/>
    </source>
</evidence>
<feature type="domain" description="Laminin IV type A" evidence="14">
    <location>
        <begin position="1"/>
        <end position="125"/>
    </location>
</feature>
<comment type="caution">
    <text evidence="11">Lacks conserved residue(s) required for the propagation of feature annotation.</text>
</comment>
<dbReference type="PANTHER" id="PTHR12231">
    <property type="entry name" value="CTX-RELATED TYPE I TRANSMEMBRANE PROTEIN"/>
    <property type="match status" value="1"/>
</dbReference>
<dbReference type="EMBL" id="CAJPWZ010002753">
    <property type="protein sequence ID" value="CAG2244995.1"/>
    <property type="molecule type" value="Genomic_DNA"/>
</dbReference>
<dbReference type="InterPro" id="IPR003599">
    <property type="entry name" value="Ig_sub"/>
</dbReference>
<dbReference type="Proteomes" id="UP000683360">
    <property type="component" value="Unassembled WGS sequence"/>
</dbReference>
<comment type="subcellular location">
    <subcellularLocation>
        <location evidence="1">Secreted</location>
        <location evidence="1">Extracellular space</location>
        <location evidence="1">Extracellular matrix</location>
        <location evidence="1">Basement membrane</location>
    </subcellularLocation>
</comment>
<evidence type="ECO:0000256" key="4">
    <source>
        <dbReference type="ARBA" id="ARBA00022729"/>
    </source>
</evidence>
<keyword evidence="9 11" id="KW-0424">Laminin EGF-like domain</keyword>
<dbReference type="InterPro" id="IPR002049">
    <property type="entry name" value="LE_dom"/>
</dbReference>
<evidence type="ECO:0000256" key="9">
    <source>
        <dbReference type="ARBA" id="ARBA00023292"/>
    </source>
</evidence>
<keyword evidence="3" id="KW-0272">Extracellular matrix</keyword>
<organism evidence="15 16">
    <name type="scientific">Mytilus edulis</name>
    <name type="common">Blue mussel</name>
    <dbReference type="NCBI Taxonomy" id="6550"/>
    <lineage>
        <taxon>Eukaryota</taxon>
        <taxon>Metazoa</taxon>
        <taxon>Spiralia</taxon>
        <taxon>Lophotrochozoa</taxon>
        <taxon>Mollusca</taxon>
        <taxon>Bivalvia</taxon>
        <taxon>Autobranchia</taxon>
        <taxon>Pteriomorphia</taxon>
        <taxon>Mytilida</taxon>
        <taxon>Mytiloidea</taxon>
        <taxon>Mytilidae</taxon>
        <taxon>Mytilinae</taxon>
        <taxon>Mytilus</taxon>
    </lineage>
</organism>
<dbReference type="Gene3D" id="2.60.40.10">
    <property type="entry name" value="Immunoglobulins"/>
    <property type="match status" value="2"/>
</dbReference>
<feature type="domain" description="Laminin EGF-like" evidence="12">
    <location>
        <begin position="155"/>
        <end position="204"/>
    </location>
</feature>
<comment type="caution">
    <text evidence="15">The sequence shown here is derived from an EMBL/GenBank/DDBJ whole genome shotgun (WGS) entry which is preliminary data.</text>
</comment>
<keyword evidence="2" id="KW-0964">Secreted</keyword>
<evidence type="ECO:0000256" key="8">
    <source>
        <dbReference type="ARBA" id="ARBA00023180"/>
    </source>
</evidence>
<evidence type="ECO:0000256" key="6">
    <source>
        <dbReference type="ARBA" id="ARBA00022869"/>
    </source>
</evidence>
<dbReference type="InterPro" id="IPR013783">
    <property type="entry name" value="Ig-like_fold"/>
</dbReference>
<reference evidence="15" key="1">
    <citation type="submission" date="2021-03" db="EMBL/GenBank/DDBJ databases">
        <authorList>
            <person name="Bekaert M."/>
        </authorList>
    </citation>
    <scope>NUCLEOTIDE SEQUENCE</scope>
</reference>
<dbReference type="Pfam" id="PF13927">
    <property type="entry name" value="Ig_3"/>
    <property type="match status" value="1"/>
</dbReference>
<dbReference type="GO" id="GO:0030154">
    <property type="term" value="P:cell differentiation"/>
    <property type="evidence" value="ECO:0007669"/>
    <property type="project" value="UniProtKB-ARBA"/>
</dbReference>
<keyword evidence="7 11" id="KW-1015">Disulfide bond</keyword>
<evidence type="ECO:0000256" key="2">
    <source>
        <dbReference type="ARBA" id="ARBA00022525"/>
    </source>
</evidence>
<dbReference type="InterPro" id="IPR007110">
    <property type="entry name" value="Ig-like_dom"/>
</dbReference>
<dbReference type="Pfam" id="PF00052">
    <property type="entry name" value="Laminin_B"/>
    <property type="match status" value="1"/>
</dbReference>
<gene>
    <name evidence="15" type="ORF">MEDL_56994</name>
</gene>
<dbReference type="PROSITE" id="PS01248">
    <property type="entry name" value="EGF_LAM_1"/>
    <property type="match status" value="1"/>
</dbReference>